<keyword evidence="1" id="KW-0723">Serine/threonine-protein kinase</keyword>
<dbReference type="PANTHER" id="PTHR24351">
    <property type="entry name" value="RIBOSOMAL PROTEIN S6 KINASE"/>
    <property type="match status" value="1"/>
</dbReference>
<organism evidence="7 8">
    <name type="scientific">Candidula unifasciata</name>
    <dbReference type="NCBI Taxonomy" id="100452"/>
    <lineage>
        <taxon>Eukaryota</taxon>
        <taxon>Metazoa</taxon>
        <taxon>Spiralia</taxon>
        <taxon>Lophotrochozoa</taxon>
        <taxon>Mollusca</taxon>
        <taxon>Gastropoda</taxon>
        <taxon>Heterobranchia</taxon>
        <taxon>Euthyneura</taxon>
        <taxon>Panpulmonata</taxon>
        <taxon>Eupulmonata</taxon>
        <taxon>Stylommatophora</taxon>
        <taxon>Helicina</taxon>
        <taxon>Helicoidea</taxon>
        <taxon>Geomitridae</taxon>
        <taxon>Candidula</taxon>
    </lineage>
</organism>
<dbReference type="Proteomes" id="UP000678393">
    <property type="component" value="Unassembled WGS sequence"/>
</dbReference>
<evidence type="ECO:0000313" key="7">
    <source>
        <dbReference type="EMBL" id="CAG5118778.1"/>
    </source>
</evidence>
<feature type="domain" description="Protein kinase" evidence="6">
    <location>
        <begin position="73"/>
        <end position="357"/>
    </location>
</feature>
<protein>
    <recommendedName>
        <fullName evidence="6">Protein kinase domain-containing protein</fullName>
    </recommendedName>
</protein>
<evidence type="ECO:0000256" key="3">
    <source>
        <dbReference type="ARBA" id="ARBA00022741"/>
    </source>
</evidence>
<dbReference type="OrthoDB" id="6107696at2759"/>
<proteinExistence type="predicted"/>
<dbReference type="Pfam" id="PF00069">
    <property type="entry name" value="Pkinase"/>
    <property type="match status" value="1"/>
</dbReference>
<dbReference type="InterPro" id="IPR011009">
    <property type="entry name" value="Kinase-like_dom_sf"/>
</dbReference>
<accession>A0A8S3YQP0</accession>
<evidence type="ECO:0000256" key="2">
    <source>
        <dbReference type="ARBA" id="ARBA00022679"/>
    </source>
</evidence>
<keyword evidence="5" id="KW-0067">ATP-binding</keyword>
<reference evidence="7" key="1">
    <citation type="submission" date="2021-04" db="EMBL/GenBank/DDBJ databases">
        <authorList>
            <consortium name="Molecular Ecology Group"/>
        </authorList>
    </citation>
    <scope>NUCLEOTIDE SEQUENCE</scope>
</reference>
<feature type="non-terminal residue" evidence="7">
    <location>
        <position position="378"/>
    </location>
</feature>
<comment type="caution">
    <text evidence="7">The sequence shown here is derived from an EMBL/GenBank/DDBJ whole genome shotgun (WGS) entry which is preliminary data.</text>
</comment>
<keyword evidence="4" id="KW-0418">Kinase</keyword>
<dbReference type="AlphaFoldDB" id="A0A8S3YQP0"/>
<dbReference type="InterPro" id="IPR000719">
    <property type="entry name" value="Prot_kinase_dom"/>
</dbReference>
<dbReference type="GO" id="GO:0004674">
    <property type="term" value="F:protein serine/threonine kinase activity"/>
    <property type="evidence" value="ECO:0007669"/>
    <property type="project" value="UniProtKB-KW"/>
</dbReference>
<evidence type="ECO:0000256" key="5">
    <source>
        <dbReference type="ARBA" id="ARBA00022840"/>
    </source>
</evidence>
<dbReference type="SMART" id="SM00220">
    <property type="entry name" value="S_TKc"/>
    <property type="match status" value="1"/>
</dbReference>
<sequence>MAFSTAKHHHQQKQDLPEHIRACVFSERARDTTRDEKFPVFTKDLYLSVFPPHLNVKDRHVDDDKEADPNQFMKFMRHVGSGRLGKSYLATRVDFTPYAATKVLKQNPKLVVVMTMMDGKRVDYIDAVRAIIPFTFTGGEPSPFLAKVIFSFRSSLPYMYEYYYFVTEYWAQAVSLCHRLQQVGRMSENDTKFYVTELIEAVAYIHNRGKIIRRLSLCNILIDPEGHIKLIPHTMCDQNLDCGQACNMLVKNCGDQFYAAPEVVFGVDVQYVADWWSVGVITYQLLTGQLPFTGRTLGDLGKAITESPIPPSDCISGEAAAFLKQILHKDPRRRLGFSAFDSLMDPGTAEIREHPFFQGIHWKNVSNLLLLPPLVPRT</sequence>
<keyword evidence="2" id="KW-0808">Transferase</keyword>
<dbReference type="GO" id="GO:0005524">
    <property type="term" value="F:ATP binding"/>
    <property type="evidence" value="ECO:0007669"/>
    <property type="project" value="UniProtKB-KW"/>
</dbReference>
<keyword evidence="3" id="KW-0547">Nucleotide-binding</keyword>
<gene>
    <name evidence="7" type="ORF">CUNI_LOCUS4336</name>
</gene>
<evidence type="ECO:0000259" key="6">
    <source>
        <dbReference type="PROSITE" id="PS50011"/>
    </source>
</evidence>
<dbReference type="Gene3D" id="3.30.200.20">
    <property type="entry name" value="Phosphorylase Kinase, domain 1"/>
    <property type="match status" value="1"/>
</dbReference>
<evidence type="ECO:0000313" key="8">
    <source>
        <dbReference type="Proteomes" id="UP000678393"/>
    </source>
</evidence>
<name>A0A8S3YQP0_9EUPU</name>
<dbReference type="EMBL" id="CAJHNH020000606">
    <property type="protein sequence ID" value="CAG5118778.1"/>
    <property type="molecule type" value="Genomic_DNA"/>
</dbReference>
<dbReference type="SUPFAM" id="SSF56112">
    <property type="entry name" value="Protein kinase-like (PK-like)"/>
    <property type="match status" value="1"/>
</dbReference>
<dbReference type="Gene3D" id="1.10.510.10">
    <property type="entry name" value="Transferase(Phosphotransferase) domain 1"/>
    <property type="match status" value="1"/>
</dbReference>
<dbReference type="PROSITE" id="PS50011">
    <property type="entry name" value="PROTEIN_KINASE_DOM"/>
    <property type="match status" value="1"/>
</dbReference>
<evidence type="ECO:0000256" key="1">
    <source>
        <dbReference type="ARBA" id="ARBA00022527"/>
    </source>
</evidence>
<keyword evidence="8" id="KW-1185">Reference proteome</keyword>
<evidence type="ECO:0000256" key="4">
    <source>
        <dbReference type="ARBA" id="ARBA00022777"/>
    </source>
</evidence>